<dbReference type="InterPro" id="IPR035919">
    <property type="entry name" value="EAL_sf"/>
</dbReference>
<feature type="transmembrane region" description="Helical" evidence="1">
    <location>
        <begin position="284"/>
        <end position="305"/>
    </location>
</feature>
<dbReference type="CDD" id="cd01948">
    <property type="entry name" value="EAL"/>
    <property type="match status" value="1"/>
</dbReference>
<dbReference type="PROSITE" id="PS50887">
    <property type="entry name" value="GGDEF"/>
    <property type="match status" value="1"/>
</dbReference>
<dbReference type="InterPro" id="IPR000160">
    <property type="entry name" value="GGDEF_dom"/>
</dbReference>
<feature type="domain" description="EAL" evidence="3">
    <location>
        <begin position="621"/>
        <end position="875"/>
    </location>
</feature>
<dbReference type="InterPro" id="IPR052155">
    <property type="entry name" value="Biofilm_reg_signaling"/>
</dbReference>
<keyword evidence="1" id="KW-0472">Membrane</keyword>
<dbReference type="SMART" id="SM00267">
    <property type="entry name" value="GGDEF"/>
    <property type="match status" value="1"/>
</dbReference>
<dbReference type="PROSITE" id="PS50883">
    <property type="entry name" value="EAL"/>
    <property type="match status" value="1"/>
</dbReference>
<dbReference type="InterPro" id="IPR035965">
    <property type="entry name" value="PAS-like_dom_sf"/>
</dbReference>
<dbReference type="InterPro" id="IPR013656">
    <property type="entry name" value="PAS_4"/>
</dbReference>
<organism evidence="5 6">
    <name type="scientific">Herbaspirillum hiltneri N3</name>
    <dbReference type="NCBI Taxonomy" id="1262470"/>
    <lineage>
        <taxon>Bacteria</taxon>
        <taxon>Pseudomonadati</taxon>
        <taxon>Pseudomonadota</taxon>
        <taxon>Betaproteobacteria</taxon>
        <taxon>Burkholderiales</taxon>
        <taxon>Oxalobacteraceae</taxon>
        <taxon>Herbaspirillum</taxon>
    </lineage>
</organism>
<dbReference type="NCBIfam" id="TIGR00254">
    <property type="entry name" value="GGDEF"/>
    <property type="match status" value="1"/>
</dbReference>
<dbReference type="CDD" id="cd12915">
    <property type="entry name" value="PDC2_DGC_like"/>
    <property type="match status" value="1"/>
</dbReference>
<dbReference type="EMBL" id="CP011409">
    <property type="protein sequence ID" value="AKZ63762.1"/>
    <property type="molecule type" value="Genomic_DNA"/>
</dbReference>
<proteinExistence type="predicted"/>
<evidence type="ECO:0000313" key="6">
    <source>
        <dbReference type="Proteomes" id="UP000063429"/>
    </source>
</evidence>
<feature type="domain" description="PAS" evidence="2">
    <location>
        <begin position="352"/>
        <end position="398"/>
    </location>
</feature>
<evidence type="ECO:0000313" key="5">
    <source>
        <dbReference type="EMBL" id="AKZ63762.1"/>
    </source>
</evidence>
<dbReference type="PROSITE" id="PS50112">
    <property type="entry name" value="PAS"/>
    <property type="match status" value="1"/>
</dbReference>
<dbReference type="PANTHER" id="PTHR44757:SF2">
    <property type="entry name" value="BIOFILM ARCHITECTURE MAINTENANCE PROTEIN MBAA"/>
    <property type="match status" value="1"/>
</dbReference>
<sequence>MKKRLPKVLSILAWPIGCLILAIVMWSLLLARLNDREAEIGKNALQEAGVQSKSYAEQLARAVSQVDQITLHLKYYWTYTDGHLSVEDQQQQGLYPTSSLLYVTISDRDGKLLTSSLSLQKLTNVANRDYFLTHKNHAHSGLLISNPAIGIRSQRMLIRFSRRLDDAVGNFNGIVMVAVEPAFLAPSQDESALGKKDFIALFQPDGTPLLSRTMDALQTQETAFKSRPPLAGASGAMVMPGSTFDDGEERIVAWHAVRGYPLVAAVGVSTRDVYAAFRERASDYMFIASACSAFLAICAVVGMLFSMRLAIRKHETEKAREAYGIVTEGGADGFYMWLALRGKDGEIVDFQVLDCNERGAAIFGINKSELIGSHMSRFYSPEYFATLMRTFRSAMENGEYEDEFETPPESPLGASWLHRRMVRTRFGLAITVRDISESKTHELALLDQINTDELTGLPNRHWVLRYLNRLLHDAAGDGRGFAVLFADLDDFKNVNDTLGHSSGDLLLQAVTQRLRELVPAPHEVVRFGGDSFTVIQQGGSIDDAAQLADRILQAFSRPLMLSNQNILQVNLSIGISIFPRDGSSVDALLKHADTAMHAAKSEGKKRFRFYQPQLSERLQIKIENENALRLAIERDEFVLYFQPRVNAVSGEFCSMEALARWRHPVRGIVSPLEFIPVAEETGLILQLGELIIRKACAQLAQWRIAGLPLLPMSVNVSSRQLNQGNLNDIIASALAEYAITPAQLELELTESCMMADAIEVAEELASFRKLGIKLLVDDFGTGYSSLSQLQRLDLDVLKVDKAFTAELGVRAESEVLFNAMVSMAHALRMTVVAEGVETEAQLHLLQALHCDEVQGYYISHPVPAADIPPLMQRRYLFPAAPVTLD</sequence>
<dbReference type="SMART" id="SM00052">
    <property type="entry name" value="EAL"/>
    <property type="match status" value="1"/>
</dbReference>
<keyword evidence="1" id="KW-1133">Transmembrane helix</keyword>
<dbReference type="Gene3D" id="3.20.20.450">
    <property type="entry name" value="EAL domain"/>
    <property type="match status" value="1"/>
</dbReference>
<dbReference type="InterPro" id="IPR000014">
    <property type="entry name" value="PAS"/>
</dbReference>
<dbReference type="Pfam" id="PF00563">
    <property type="entry name" value="EAL"/>
    <property type="match status" value="1"/>
</dbReference>
<dbReference type="CDD" id="cd12914">
    <property type="entry name" value="PDC1_DGC_like"/>
    <property type="match status" value="1"/>
</dbReference>
<dbReference type="SUPFAM" id="SSF141868">
    <property type="entry name" value="EAL domain-like"/>
    <property type="match status" value="1"/>
</dbReference>
<gene>
    <name evidence="5" type="ORF">F506_14785</name>
</gene>
<dbReference type="InterPro" id="IPR043128">
    <property type="entry name" value="Rev_trsase/Diguanyl_cyclase"/>
</dbReference>
<reference evidence="6" key="1">
    <citation type="journal article" date="2015" name="Genome Announc.">
        <title>Complete Genome Sequence of Herbaspirillum hiltneri N3 (DSM 17495), Isolated from Surface-Sterilized Wheat Roots.</title>
        <authorList>
            <person name="Guizelini D."/>
            <person name="Saizaki P.M."/>
            <person name="Coimbra N.A."/>
            <person name="Weiss V.A."/>
            <person name="Faoro H."/>
            <person name="Sfeir M.Z."/>
            <person name="Baura V.A."/>
            <person name="Monteiro R.A."/>
            <person name="Chubatsu L.S."/>
            <person name="Souza E.M."/>
            <person name="Cruz L.M."/>
            <person name="Pedrosa F.O."/>
            <person name="Raittz R.T."/>
            <person name="Marchaukoski J.N."/>
            <person name="Steffens M.B."/>
        </authorList>
    </citation>
    <scope>NUCLEOTIDE SEQUENCE [LARGE SCALE GENOMIC DNA]</scope>
    <source>
        <strain evidence="6">N3</strain>
    </source>
</reference>
<evidence type="ECO:0000259" key="2">
    <source>
        <dbReference type="PROSITE" id="PS50112"/>
    </source>
</evidence>
<accession>A0ABN4HYP7</accession>
<dbReference type="CDD" id="cd01949">
    <property type="entry name" value="GGDEF"/>
    <property type="match status" value="1"/>
</dbReference>
<keyword evidence="6" id="KW-1185">Reference proteome</keyword>
<dbReference type="Gene3D" id="3.30.450.20">
    <property type="entry name" value="PAS domain"/>
    <property type="match status" value="3"/>
</dbReference>
<feature type="transmembrane region" description="Helical" evidence="1">
    <location>
        <begin position="12"/>
        <end position="33"/>
    </location>
</feature>
<feature type="domain" description="GGDEF" evidence="4">
    <location>
        <begin position="479"/>
        <end position="612"/>
    </location>
</feature>
<dbReference type="InterPro" id="IPR001633">
    <property type="entry name" value="EAL_dom"/>
</dbReference>
<dbReference type="Proteomes" id="UP000063429">
    <property type="component" value="Chromosome"/>
</dbReference>
<dbReference type="Pfam" id="PF08448">
    <property type="entry name" value="PAS_4"/>
    <property type="match status" value="1"/>
</dbReference>
<dbReference type="Pfam" id="PF00990">
    <property type="entry name" value="GGDEF"/>
    <property type="match status" value="1"/>
</dbReference>
<dbReference type="Gene3D" id="3.30.70.270">
    <property type="match status" value="1"/>
</dbReference>
<dbReference type="InterPro" id="IPR029787">
    <property type="entry name" value="Nucleotide_cyclase"/>
</dbReference>
<evidence type="ECO:0000259" key="3">
    <source>
        <dbReference type="PROSITE" id="PS50883"/>
    </source>
</evidence>
<name>A0ABN4HYP7_9BURK</name>
<dbReference type="PANTHER" id="PTHR44757">
    <property type="entry name" value="DIGUANYLATE CYCLASE DGCP"/>
    <property type="match status" value="1"/>
</dbReference>
<evidence type="ECO:0000259" key="4">
    <source>
        <dbReference type="PROSITE" id="PS50887"/>
    </source>
</evidence>
<protein>
    <submittedName>
        <fullName evidence="5">Diguanylate cyclase</fullName>
    </submittedName>
</protein>
<dbReference type="SUPFAM" id="SSF55785">
    <property type="entry name" value="PYP-like sensor domain (PAS domain)"/>
    <property type="match status" value="1"/>
</dbReference>
<evidence type="ECO:0000256" key="1">
    <source>
        <dbReference type="SAM" id="Phobius"/>
    </source>
</evidence>
<dbReference type="SUPFAM" id="SSF55073">
    <property type="entry name" value="Nucleotide cyclase"/>
    <property type="match status" value="1"/>
</dbReference>
<dbReference type="CDD" id="cd00130">
    <property type="entry name" value="PAS"/>
    <property type="match status" value="1"/>
</dbReference>
<keyword evidence="1" id="KW-0812">Transmembrane</keyword>